<dbReference type="RefSeq" id="WP_090669096.1">
    <property type="nucleotide sequence ID" value="NZ_FNIT01000001.1"/>
</dbReference>
<dbReference type="InterPro" id="IPR007400">
    <property type="entry name" value="PrpF-like"/>
</dbReference>
<dbReference type="PANTHER" id="PTHR43709:SF3">
    <property type="entry name" value="ISOMERASE YBHH-RELATED"/>
    <property type="match status" value="1"/>
</dbReference>
<dbReference type="OrthoDB" id="9779763at2"/>
<protein>
    <recommendedName>
        <fullName evidence="5">4-oxalomesaconate tautomerase</fullName>
    </recommendedName>
</protein>
<evidence type="ECO:0000256" key="2">
    <source>
        <dbReference type="ARBA" id="ARBA00023235"/>
    </source>
</evidence>
<sequence length="369" mass="38804">MTYHAIPSRKLIPTVLMRGGTSRGPFVLERDLPADPASRDRVLIQMMGSPDPLQVNGIGGGDPLTSKVAIISPSTRPGIDVEYLFAQVGVTQAVVDTNPNCGNMLSAVGPFAIEAGLVQPSDAETTVRIFNRNTGKSIHAVVQTPGGAVTYDGSAEIDGVTGSAAPIKLTFLDATGSKTSGLFPTGERRETIDGIEVSLVDYAMPMMMVRAADFRLVGNETPDELDARRDLFGRLEIMRREAGRRMGLGDVSNAVVPKIGILSEPRRADGTITSRYLVPHRTHKAHAVTGALCVAVAARTPGTVAYDLAAPGDSSGAVLVEHPSGKISIDLETAEDGTVRRASLIRTARRIFEGNVILSGPAAEAADAG</sequence>
<name>A0A1H0DJB4_9HYPH</name>
<dbReference type="Pfam" id="PF04303">
    <property type="entry name" value="PrpF"/>
    <property type="match status" value="1"/>
</dbReference>
<dbReference type="PANTHER" id="PTHR43709">
    <property type="entry name" value="ACONITATE ISOMERASE-RELATED"/>
    <property type="match status" value="1"/>
</dbReference>
<keyword evidence="4" id="KW-1185">Reference proteome</keyword>
<organism evidence="3 4">
    <name type="scientific">Aureimonas jatrophae</name>
    <dbReference type="NCBI Taxonomy" id="1166073"/>
    <lineage>
        <taxon>Bacteria</taxon>
        <taxon>Pseudomonadati</taxon>
        <taxon>Pseudomonadota</taxon>
        <taxon>Alphaproteobacteria</taxon>
        <taxon>Hyphomicrobiales</taxon>
        <taxon>Aurantimonadaceae</taxon>
        <taxon>Aureimonas</taxon>
    </lineage>
</organism>
<reference evidence="3 4" key="1">
    <citation type="submission" date="2016-10" db="EMBL/GenBank/DDBJ databases">
        <authorList>
            <person name="de Groot N.N."/>
        </authorList>
    </citation>
    <scope>NUCLEOTIDE SEQUENCE [LARGE SCALE GENOMIC DNA]</scope>
    <source>
        <strain evidence="4">L7-484,KACC 16230,DSM 25025</strain>
    </source>
</reference>
<dbReference type="NCBIfam" id="NF033377">
    <property type="entry name" value="OMA_tautomer"/>
    <property type="match status" value="1"/>
</dbReference>
<comment type="similarity">
    <text evidence="1">Belongs to the PrpF family.</text>
</comment>
<evidence type="ECO:0000313" key="3">
    <source>
        <dbReference type="EMBL" id="SDN70086.1"/>
    </source>
</evidence>
<dbReference type="Proteomes" id="UP000198793">
    <property type="component" value="Unassembled WGS sequence"/>
</dbReference>
<dbReference type="InterPro" id="IPR047687">
    <property type="entry name" value="OMA_tautomer-like"/>
</dbReference>
<dbReference type="SUPFAM" id="SSF54506">
    <property type="entry name" value="Diaminopimelate epimerase-like"/>
    <property type="match status" value="2"/>
</dbReference>
<dbReference type="GO" id="GO:0016853">
    <property type="term" value="F:isomerase activity"/>
    <property type="evidence" value="ECO:0007669"/>
    <property type="project" value="UniProtKB-KW"/>
</dbReference>
<gene>
    <name evidence="3" type="ORF">SAMN05192530_101808</name>
</gene>
<evidence type="ECO:0000313" key="4">
    <source>
        <dbReference type="Proteomes" id="UP000198793"/>
    </source>
</evidence>
<dbReference type="EMBL" id="FNIT01000001">
    <property type="protein sequence ID" value="SDN70086.1"/>
    <property type="molecule type" value="Genomic_DNA"/>
</dbReference>
<evidence type="ECO:0008006" key="5">
    <source>
        <dbReference type="Google" id="ProtNLM"/>
    </source>
</evidence>
<evidence type="ECO:0000256" key="1">
    <source>
        <dbReference type="ARBA" id="ARBA00007673"/>
    </source>
</evidence>
<accession>A0A1H0DJB4</accession>
<proteinExistence type="inferred from homology"/>
<dbReference type="AlphaFoldDB" id="A0A1H0DJB4"/>
<keyword evidence="2" id="KW-0413">Isomerase</keyword>
<dbReference type="Gene3D" id="3.10.310.10">
    <property type="entry name" value="Diaminopimelate Epimerase, Chain A, domain 1"/>
    <property type="match status" value="2"/>
</dbReference>
<dbReference type="STRING" id="1166073.SAMN05192530_101808"/>